<dbReference type="PROSITE" id="PS51645">
    <property type="entry name" value="PHR_CRY_ALPHA_BETA"/>
    <property type="match status" value="1"/>
</dbReference>
<dbReference type="Proteomes" id="UP000029221">
    <property type="component" value="Unassembled WGS sequence"/>
</dbReference>
<keyword evidence="5 8" id="KW-0157">Chromophore</keyword>
<evidence type="ECO:0000256" key="6">
    <source>
        <dbReference type="PIRSR" id="PIRSR602081-1"/>
    </source>
</evidence>
<dbReference type="EMBL" id="BBML01000002">
    <property type="protein sequence ID" value="GAK96429.1"/>
    <property type="molecule type" value="Genomic_DNA"/>
</dbReference>
<evidence type="ECO:0000256" key="5">
    <source>
        <dbReference type="ARBA" id="ARBA00022991"/>
    </source>
</evidence>
<keyword evidence="3 6" id="KW-0285">Flavoprotein</keyword>
<feature type="binding site" evidence="6">
    <location>
        <begin position="294"/>
        <end position="301"/>
    </location>
    <ligand>
        <name>FAD</name>
        <dbReference type="ChEBI" id="CHEBI:57692"/>
    </ligand>
</feature>
<dbReference type="NCBIfam" id="TIGR02765">
    <property type="entry name" value="crypto_DASH"/>
    <property type="match status" value="1"/>
</dbReference>
<comment type="similarity">
    <text evidence="1 8">Belongs to the DNA photolyase class-1 family.</text>
</comment>
<comment type="cofactor">
    <cofactor evidence="6 8">
        <name>FAD</name>
        <dbReference type="ChEBI" id="CHEBI:57692"/>
    </cofactor>
    <text evidence="6 8">Binds 1 FAD per subunit.</text>
</comment>
<dbReference type="SUPFAM" id="SSF52425">
    <property type="entry name" value="Cryptochrome/photolyase, N-terminal domain"/>
    <property type="match status" value="1"/>
</dbReference>
<comment type="function">
    <text evidence="8">May have a photoreceptor function.</text>
</comment>
<evidence type="ECO:0000256" key="3">
    <source>
        <dbReference type="ARBA" id="ARBA00022630"/>
    </source>
</evidence>
<feature type="binding site" evidence="6">
    <location>
        <begin position="391"/>
        <end position="393"/>
    </location>
    <ligand>
        <name>FAD</name>
        <dbReference type="ChEBI" id="CHEBI:57692"/>
    </ligand>
</feature>
<accession>A0A090Q007</accession>
<evidence type="ECO:0000256" key="1">
    <source>
        <dbReference type="ARBA" id="ARBA00005862"/>
    </source>
</evidence>
<proteinExistence type="inferred from homology"/>
<dbReference type="GO" id="GO:0003904">
    <property type="term" value="F:deoxyribodipyrimidine photo-lyase activity"/>
    <property type="evidence" value="ECO:0007669"/>
    <property type="project" value="TreeGrafter"/>
</dbReference>
<dbReference type="PANTHER" id="PTHR11455:SF22">
    <property type="entry name" value="CRYPTOCHROME DASH"/>
    <property type="match status" value="1"/>
</dbReference>
<reference evidence="10" key="1">
    <citation type="journal article" date="2014" name="Genome Announc.">
        <title>Draft Genome Sequences of Marine Flavobacterium Nonlabens Strains NR17, NR24, NR27, NR32, NR33, and Ara13.</title>
        <authorList>
            <person name="Nakanishi M."/>
            <person name="Meirelles P."/>
            <person name="Suzuki R."/>
            <person name="Takatani N."/>
            <person name="Mino S."/>
            <person name="Suda W."/>
            <person name="Oshima K."/>
            <person name="Hattori M."/>
            <person name="Ohkuma M."/>
            <person name="Hosokawa M."/>
            <person name="Miyashita K."/>
            <person name="Thompson F.L."/>
            <person name="Niwa A."/>
            <person name="Sawabe T."/>
            <person name="Sawabe T."/>
        </authorList>
    </citation>
    <scope>NUCLEOTIDE SEQUENCE [LARGE SCALE GENOMIC DNA]</scope>
    <source>
        <strain evidence="10">JCM 19294</strain>
    </source>
</reference>
<feature type="site" description="Electron transfer via tryptophanyl radical" evidence="7">
    <location>
        <position position="325"/>
    </location>
</feature>
<dbReference type="Gene3D" id="1.10.579.10">
    <property type="entry name" value="DNA Cyclobutane Dipyrimidine Photolyase, subunit A, domain 3"/>
    <property type="match status" value="1"/>
</dbReference>
<dbReference type="InterPro" id="IPR006050">
    <property type="entry name" value="DNA_photolyase_N"/>
</dbReference>
<comment type="cofactor">
    <cofactor evidence="8">
        <name>(6R)-5,10-methylene-5,6,7,8-tetrahydrofolate</name>
        <dbReference type="ChEBI" id="CHEBI:15636"/>
    </cofactor>
    <text evidence="8">Binds 1 5,10-methenyltetrahydrofolate (MTHF) per subunit.</text>
</comment>
<dbReference type="STRING" id="319236.BST91_08115"/>
<organism evidence="10 11">
    <name type="scientific">Nonlabens tegetincola</name>
    <dbReference type="NCBI Taxonomy" id="323273"/>
    <lineage>
        <taxon>Bacteria</taxon>
        <taxon>Pseudomonadati</taxon>
        <taxon>Bacteroidota</taxon>
        <taxon>Flavobacteriia</taxon>
        <taxon>Flavobacteriales</taxon>
        <taxon>Flavobacteriaceae</taxon>
        <taxon>Nonlabens</taxon>
    </lineage>
</organism>
<dbReference type="InterPro" id="IPR002081">
    <property type="entry name" value="Cryptochrome/DNA_photolyase_1"/>
</dbReference>
<feature type="site" description="Electron transfer via tryptophanyl radical" evidence="7">
    <location>
        <position position="401"/>
    </location>
</feature>
<feature type="domain" description="Photolyase/cryptochrome alpha/beta" evidence="9">
    <location>
        <begin position="1"/>
        <end position="142"/>
    </location>
</feature>
<dbReference type="Gene3D" id="3.40.50.620">
    <property type="entry name" value="HUPs"/>
    <property type="match status" value="1"/>
</dbReference>
<dbReference type="AlphaFoldDB" id="A0A090Q007"/>
<evidence type="ECO:0000256" key="7">
    <source>
        <dbReference type="PIRSR" id="PIRSR602081-2"/>
    </source>
</evidence>
<dbReference type="InterPro" id="IPR014133">
    <property type="entry name" value="Cry_DASH"/>
</dbReference>
<dbReference type="InterPro" id="IPR014729">
    <property type="entry name" value="Rossmann-like_a/b/a_fold"/>
</dbReference>
<evidence type="ECO:0000259" key="9">
    <source>
        <dbReference type="PROSITE" id="PS51645"/>
    </source>
</evidence>
<keyword evidence="11" id="KW-1185">Reference proteome</keyword>
<evidence type="ECO:0000313" key="10">
    <source>
        <dbReference type="EMBL" id="GAK96429.1"/>
    </source>
</evidence>
<evidence type="ECO:0000256" key="4">
    <source>
        <dbReference type="ARBA" id="ARBA00022827"/>
    </source>
</evidence>
<dbReference type="GO" id="GO:0071949">
    <property type="term" value="F:FAD binding"/>
    <property type="evidence" value="ECO:0007669"/>
    <property type="project" value="TreeGrafter"/>
</dbReference>
<name>A0A090Q007_9FLAO</name>
<evidence type="ECO:0000313" key="11">
    <source>
        <dbReference type="Proteomes" id="UP000029221"/>
    </source>
</evidence>
<feature type="site" description="Electron transfer via tryptophanyl radical" evidence="7">
    <location>
        <position position="378"/>
    </location>
</feature>
<dbReference type="GO" id="GO:0003677">
    <property type="term" value="F:DNA binding"/>
    <property type="evidence" value="ECO:0007669"/>
    <property type="project" value="TreeGrafter"/>
</dbReference>
<comment type="caution">
    <text evidence="10">The sequence shown here is derived from an EMBL/GenBank/DDBJ whole genome shotgun (WGS) entry which is preliminary data.</text>
</comment>
<dbReference type="Gene3D" id="1.25.40.80">
    <property type="match status" value="1"/>
</dbReference>
<dbReference type="InterPro" id="IPR005101">
    <property type="entry name" value="Cryptochr/Photolyase_FAD-bd"/>
</dbReference>
<dbReference type="Pfam" id="PF00875">
    <property type="entry name" value="DNA_photolyase"/>
    <property type="match status" value="1"/>
</dbReference>
<dbReference type="RefSeq" id="WP_042277719.1">
    <property type="nucleotide sequence ID" value="NZ_BBML01000002.1"/>
</dbReference>
<dbReference type="SUPFAM" id="SSF48173">
    <property type="entry name" value="Cryptochrome/photolyase FAD-binding domain"/>
    <property type="match status" value="1"/>
</dbReference>
<keyword evidence="4 6" id="KW-0274">FAD</keyword>
<gene>
    <name evidence="10" type="ORF">JCM19294_1942</name>
</gene>
<dbReference type="InterPro" id="IPR036134">
    <property type="entry name" value="Crypto/Photolyase_FAD-like_sf"/>
</dbReference>
<dbReference type="eggNOG" id="COG0415">
    <property type="taxonomic scope" value="Bacteria"/>
</dbReference>
<dbReference type="GO" id="GO:0000719">
    <property type="term" value="P:photoreactive repair"/>
    <property type="evidence" value="ECO:0007669"/>
    <property type="project" value="TreeGrafter"/>
</dbReference>
<evidence type="ECO:0000256" key="2">
    <source>
        <dbReference type="ARBA" id="ARBA00017881"/>
    </source>
</evidence>
<evidence type="ECO:0000256" key="8">
    <source>
        <dbReference type="RuleBase" id="RU367151"/>
    </source>
</evidence>
<dbReference type="PANTHER" id="PTHR11455">
    <property type="entry name" value="CRYPTOCHROME"/>
    <property type="match status" value="1"/>
</dbReference>
<sequence>MNLIWYRNDLRIQDNVSLKAACENNGEVIAVYFFDPRYYQESDFGMNLPFKVPFGKTGKYRAQFIREALKDLRKGLEEHGIPLLLFHDKPENIIPQLVEEYEITDIYLQKEWTRDEVEQEEALGKALSTLDRKPKGHRVYDQFLFHPEDVPFDNWQQIPKVFTEFRKKCEKQSEVRNTVDIEGYKQEMPKVTFTPIPSLADLGLEEFKKHPNSAFPFEGGEIAAWDRLDHYFWDTEKLKYYKKTRNGLLGTDYSSKFSPWLALGCISARQIYWEVKRFEKEVKKNQDTYWLVFELVWRDFFKYVSLKHEHNIFNLGGILHKDYEWKASERELEKWINGETHEDFVNANMKELAATGFMSNRGRQNVASYWSMHREQDWRLGAAYFEHILIDYDVHSNYGNWMYNSGVGNDPRNRTFNIKLQADRYDNEHKYRKKWLQEKLF</sequence>
<dbReference type="InterPro" id="IPR036155">
    <property type="entry name" value="Crypto/Photolyase_N_sf"/>
</dbReference>
<protein>
    <recommendedName>
        <fullName evidence="2 8">Cryptochrome DASH</fullName>
    </recommendedName>
</protein>
<feature type="binding site" evidence="6">
    <location>
        <position position="241"/>
    </location>
    <ligand>
        <name>FAD</name>
        <dbReference type="ChEBI" id="CHEBI:57692"/>
    </ligand>
</feature>
<feature type="binding site" evidence="6">
    <location>
        <begin position="254"/>
        <end position="258"/>
    </location>
    <ligand>
        <name>FAD</name>
        <dbReference type="ChEBI" id="CHEBI:57692"/>
    </ligand>
</feature>
<dbReference type="Pfam" id="PF03441">
    <property type="entry name" value="FAD_binding_7"/>
    <property type="match status" value="1"/>
</dbReference>